<comment type="caution">
    <text evidence="2">The sequence shown here is derived from an EMBL/GenBank/DDBJ whole genome shotgun (WGS) entry which is preliminary data.</text>
</comment>
<evidence type="ECO:0000313" key="3">
    <source>
        <dbReference type="Proteomes" id="UP000279372"/>
    </source>
</evidence>
<dbReference type="Gene3D" id="3.20.20.60">
    <property type="entry name" value="Phosphoenolpyruvate-binding domains"/>
    <property type="match status" value="1"/>
</dbReference>
<organism evidence="2 3">
    <name type="scientific">Pseudomonas syringae pv. philadelphi</name>
    <dbReference type="NCBI Taxonomy" id="251706"/>
    <lineage>
        <taxon>Bacteria</taxon>
        <taxon>Pseudomonadati</taxon>
        <taxon>Pseudomonadota</taxon>
        <taxon>Gammaproteobacteria</taxon>
        <taxon>Pseudomonadales</taxon>
        <taxon>Pseudomonadaceae</taxon>
        <taxon>Pseudomonas</taxon>
    </lineage>
</organism>
<gene>
    <name evidence="2" type="ORF">ALQ33_100447</name>
</gene>
<dbReference type="AlphaFoldDB" id="A0A3M3ZS18"/>
<evidence type="ECO:0000256" key="1">
    <source>
        <dbReference type="ARBA" id="ARBA00022723"/>
    </source>
</evidence>
<name>A0A3M3ZS18_9PSED</name>
<accession>A0A3M3ZS18</accession>
<dbReference type="Pfam" id="PF13714">
    <property type="entry name" value="PEP_mutase"/>
    <property type="match status" value="1"/>
</dbReference>
<keyword evidence="1" id="KW-0479">Metal-binding</keyword>
<dbReference type="InterPro" id="IPR039556">
    <property type="entry name" value="ICL/PEPM"/>
</dbReference>
<protein>
    <submittedName>
        <fullName evidence="2">Carboxyphosphonoenolpyruvate phosphonomutase-like protein</fullName>
    </submittedName>
</protein>
<dbReference type="PANTHER" id="PTHR42905">
    <property type="entry name" value="PHOSPHOENOLPYRUVATE CARBOXYLASE"/>
    <property type="match status" value="1"/>
</dbReference>
<dbReference type="GO" id="GO:0003824">
    <property type="term" value="F:catalytic activity"/>
    <property type="evidence" value="ECO:0007669"/>
    <property type="project" value="InterPro"/>
</dbReference>
<proteinExistence type="predicted"/>
<dbReference type="SUPFAM" id="SSF51621">
    <property type="entry name" value="Phosphoenolpyruvate/pyruvate domain"/>
    <property type="match status" value="1"/>
</dbReference>
<reference evidence="2 3" key="1">
    <citation type="submission" date="2018-08" db="EMBL/GenBank/DDBJ databases">
        <title>Recombination of ecologically and evolutionarily significant loci maintains genetic cohesion in the Pseudomonas syringae species complex.</title>
        <authorList>
            <person name="Dillon M."/>
            <person name="Thakur S."/>
            <person name="Almeida R.N.D."/>
            <person name="Weir B.S."/>
            <person name="Guttman D.S."/>
        </authorList>
    </citation>
    <scope>NUCLEOTIDE SEQUENCE [LARGE SCALE GENOMIC DNA]</scope>
    <source>
        <strain evidence="2 3">ICMP 8902</strain>
    </source>
</reference>
<dbReference type="GO" id="GO:0046872">
    <property type="term" value="F:metal ion binding"/>
    <property type="evidence" value="ECO:0007669"/>
    <property type="project" value="UniProtKB-KW"/>
</dbReference>
<dbReference type="InterPro" id="IPR015813">
    <property type="entry name" value="Pyrv/PenolPyrv_kinase-like_dom"/>
</dbReference>
<dbReference type="PANTHER" id="PTHR42905:SF16">
    <property type="entry name" value="CARBOXYPHOSPHONOENOLPYRUVATE PHOSPHONOMUTASE-LIKE PROTEIN (AFU_ORTHOLOGUE AFUA_5G07230)"/>
    <property type="match status" value="1"/>
</dbReference>
<evidence type="ECO:0000313" key="2">
    <source>
        <dbReference type="EMBL" id="RMO97341.1"/>
    </source>
</evidence>
<dbReference type="EMBL" id="RBQB01000024">
    <property type="protein sequence ID" value="RMO97341.1"/>
    <property type="molecule type" value="Genomic_DNA"/>
</dbReference>
<dbReference type="Proteomes" id="UP000279372">
    <property type="component" value="Unassembled WGS sequence"/>
</dbReference>
<dbReference type="CDD" id="cd00377">
    <property type="entry name" value="ICL_PEPM"/>
    <property type="match status" value="1"/>
</dbReference>
<keyword evidence="2" id="KW-0670">Pyruvate</keyword>
<sequence length="278" mass="30353">MGFQGVVMNTRQVFKKLHDSDELFVMPNAWCEGSARLIQQMGYASVGTTSAGIAYAQGYRDSSPGMDNEDRFAAIGRIVRAVDIPVTADLENGLAKTIQEVEEHFRRVLTLGCAGASIEDISDYADPGSPLFFSVEEASDRVRAASNAVHTLDPDFIVTARTDYLLGAHEYSLNEVIVRLVAFEEAGADCLFAPGVRSIEDLEVIQRSLTKPINVLPVSGMTIDRLRTIGIRRISLGSSLFRAAYQQISTVLLSLEQPDGLDYLTSGLSLGQLDEVMR</sequence>
<dbReference type="InterPro" id="IPR040442">
    <property type="entry name" value="Pyrv_kinase-like_dom_sf"/>
</dbReference>